<keyword evidence="2" id="KW-1185">Reference proteome</keyword>
<accession>A0A5B7TRV2</accession>
<dbReference type="KEGG" id="fbe:FF125_11005"/>
<protein>
    <submittedName>
        <fullName evidence="1">Uncharacterized protein</fullName>
    </submittedName>
</protein>
<gene>
    <name evidence="1" type="ORF">FF125_11005</name>
</gene>
<dbReference type="EMBL" id="CP040749">
    <property type="protein sequence ID" value="QCX38938.1"/>
    <property type="molecule type" value="Genomic_DNA"/>
</dbReference>
<evidence type="ECO:0000313" key="1">
    <source>
        <dbReference type="EMBL" id="QCX38938.1"/>
    </source>
</evidence>
<dbReference type="Proteomes" id="UP000306229">
    <property type="component" value="Chromosome"/>
</dbReference>
<dbReference type="RefSeq" id="WP_138949817.1">
    <property type="nucleotide sequence ID" value="NZ_CP040749.1"/>
</dbReference>
<dbReference type="AlphaFoldDB" id="A0A5B7TRV2"/>
<organism evidence="1 2">
    <name type="scientific">Aureibaculum algae</name>
    <dbReference type="NCBI Taxonomy" id="2584122"/>
    <lineage>
        <taxon>Bacteria</taxon>
        <taxon>Pseudomonadati</taxon>
        <taxon>Bacteroidota</taxon>
        <taxon>Flavobacteriia</taxon>
        <taxon>Flavobacteriales</taxon>
        <taxon>Flavobacteriaceae</taxon>
        <taxon>Aureibaculum</taxon>
    </lineage>
</organism>
<dbReference type="OrthoDB" id="638356at2"/>
<reference evidence="1 2" key="1">
    <citation type="submission" date="2019-05" db="EMBL/GenBank/DDBJ databases">
        <title>Algicella ahnfeltiae gen. nov., sp. nov., a novel marine bacterium of the family Flavobacteriaceae isolated from a red alga.</title>
        <authorList>
            <person name="Nedashkovskaya O.I."/>
            <person name="Kukhlevskiy A.D."/>
            <person name="Kim S.-G."/>
            <person name="Zhukova N.V."/>
            <person name="Mikhailov V.V."/>
        </authorList>
    </citation>
    <scope>NUCLEOTIDE SEQUENCE [LARGE SCALE GENOMIC DNA]</scope>
    <source>
        <strain evidence="1 2">10Alg115</strain>
    </source>
</reference>
<name>A0A5B7TRV2_9FLAO</name>
<evidence type="ECO:0000313" key="2">
    <source>
        <dbReference type="Proteomes" id="UP000306229"/>
    </source>
</evidence>
<sequence length="282" mass="31905">MKISKSDFKEKNNNVFKIVLISTFILLKFNITSAQENITTTDYKVFNASGHIKNMHTWHGSVVHPGAVFATSLEFTTRNKKFILGIWGGASFTSTDIFNEINATYVNANYKEVSLYASYHFNDILFIEAVSHNNYTAVEERGDVLHYWSYDKKQGYNFVDIGFGYAVTPKVELYLATIIGGGSGDYEIQSDGLLKDSWTHYFEIKSKVWQSTNSNLTLFTGGAWSFITDKTFYTEDGANLINVGATFCKDIHIGSYKLPVEVTAMWNPEKEKTILQLDLALF</sequence>
<proteinExistence type="predicted"/>